<evidence type="ECO:0000256" key="5">
    <source>
        <dbReference type="ARBA" id="ARBA00023157"/>
    </source>
</evidence>
<dbReference type="InterPro" id="IPR023753">
    <property type="entry name" value="FAD/NAD-binding_dom"/>
</dbReference>
<dbReference type="PANTHER" id="PTHR48105">
    <property type="entry name" value="THIOREDOXIN REDUCTASE 1-RELATED-RELATED"/>
    <property type="match status" value="1"/>
</dbReference>
<protein>
    <submittedName>
        <fullName evidence="8">FAD-dependent oxidoreductase</fullName>
    </submittedName>
</protein>
<evidence type="ECO:0000256" key="4">
    <source>
        <dbReference type="ARBA" id="ARBA00023002"/>
    </source>
</evidence>
<feature type="domain" description="FAD/NAD(P)-binding" evidence="7">
    <location>
        <begin position="7"/>
        <end position="271"/>
    </location>
</feature>
<organism evidence="8 9">
    <name type="scientific">Caenimonas aquaedulcis</name>
    <dbReference type="NCBI Taxonomy" id="2793270"/>
    <lineage>
        <taxon>Bacteria</taxon>
        <taxon>Pseudomonadati</taxon>
        <taxon>Pseudomonadota</taxon>
        <taxon>Betaproteobacteria</taxon>
        <taxon>Burkholderiales</taxon>
        <taxon>Comamonadaceae</taxon>
        <taxon>Caenimonas</taxon>
    </lineage>
</organism>
<evidence type="ECO:0000313" key="8">
    <source>
        <dbReference type="EMBL" id="MBG9386414.1"/>
    </source>
</evidence>
<comment type="caution">
    <text evidence="8">The sequence shown here is derived from an EMBL/GenBank/DDBJ whole genome shotgun (WGS) entry which is preliminary data.</text>
</comment>
<keyword evidence="3" id="KW-0274">FAD</keyword>
<dbReference type="GO" id="GO:0016668">
    <property type="term" value="F:oxidoreductase activity, acting on a sulfur group of donors, NAD(P) as acceptor"/>
    <property type="evidence" value="ECO:0007669"/>
    <property type="project" value="UniProtKB-ARBA"/>
</dbReference>
<dbReference type="InterPro" id="IPR008255">
    <property type="entry name" value="Pyr_nucl-diS_OxRdtase_2_AS"/>
</dbReference>
<dbReference type="PROSITE" id="PS00573">
    <property type="entry name" value="PYRIDINE_REDOX_2"/>
    <property type="match status" value="1"/>
</dbReference>
<dbReference type="SUPFAM" id="SSF51905">
    <property type="entry name" value="FAD/NAD(P)-binding domain"/>
    <property type="match status" value="1"/>
</dbReference>
<dbReference type="RefSeq" id="WP_196984404.1">
    <property type="nucleotide sequence ID" value="NZ_JADWYS010000001.1"/>
</dbReference>
<evidence type="ECO:0000259" key="7">
    <source>
        <dbReference type="Pfam" id="PF07992"/>
    </source>
</evidence>
<evidence type="ECO:0000256" key="3">
    <source>
        <dbReference type="ARBA" id="ARBA00022827"/>
    </source>
</evidence>
<keyword evidence="4" id="KW-0560">Oxidoreductase</keyword>
<evidence type="ECO:0000256" key="6">
    <source>
        <dbReference type="ARBA" id="ARBA00023284"/>
    </source>
</evidence>
<dbReference type="InterPro" id="IPR036188">
    <property type="entry name" value="FAD/NAD-bd_sf"/>
</dbReference>
<gene>
    <name evidence="8" type="ORF">I5803_00125</name>
</gene>
<dbReference type="Gene3D" id="3.50.50.60">
    <property type="entry name" value="FAD/NAD(P)-binding domain"/>
    <property type="match status" value="2"/>
</dbReference>
<evidence type="ECO:0000313" key="9">
    <source>
        <dbReference type="Proteomes" id="UP000651050"/>
    </source>
</evidence>
<reference evidence="8" key="1">
    <citation type="submission" date="2020-11" db="EMBL/GenBank/DDBJ databases">
        <title>Bacterial whole genome sequence for Caenimonas sp. DR4.4.</title>
        <authorList>
            <person name="Le V."/>
            <person name="Ko S.-R."/>
            <person name="Ahn C.-Y."/>
            <person name="Oh H.-M."/>
        </authorList>
    </citation>
    <scope>NUCLEOTIDE SEQUENCE</scope>
    <source>
        <strain evidence="8">DR4.4</strain>
    </source>
</reference>
<evidence type="ECO:0000256" key="1">
    <source>
        <dbReference type="ARBA" id="ARBA00009333"/>
    </source>
</evidence>
<dbReference type="Pfam" id="PF07992">
    <property type="entry name" value="Pyr_redox_2"/>
    <property type="match status" value="1"/>
</dbReference>
<evidence type="ECO:0000256" key="2">
    <source>
        <dbReference type="ARBA" id="ARBA00022630"/>
    </source>
</evidence>
<proteinExistence type="inferred from homology"/>
<keyword evidence="6" id="KW-0676">Redox-active center</keyword>
<comment type="similarity">
    <text evidence="1">Belongs to the class-II pyridine nucleotide-disulfide oxidoreductase family.</text>
</comment>
<keyword evidence="2" id="KW-0285">Flavoprotein</keyword>
<dbReference type="InterPro" id="IPR050097">
    <property type="entry name" value="Ferredoxin-NADP_redctase_2"/>
</dbReference>
<name>A0A931H0W1_9BURK</name>
<dbReference type="PRINTS" id="PR00368">
    <property type="entry name" value="FADPNR"/>
</dbReference>
<dbReference type="Proteomes" id="UP000651050">
    <property type="component" value="Unassembled WGS sequence"/>
</dbReference>
<dbReference type="PRINTS" id="PR00469">
    <property type="entry name" value="PNDRDTASEII"/>
</dbReference>
<keyword evidence="9" id="KW-1185">Reference proteome</keyword>
<keyword evidence="5" id="KW-1015">Disulfide bond</keyword>
<dbReference type="EMBL" id="JADWYS010000001">
    <property type="protein sequence ID" value="MBG9386414.1"/>
    <property type="molecule type" value="Genomic_DNA"/>
</dbReference>
<accession>A0A931H0W1</accession>
<sequence length="301" mass="30430">MSDTTSHDVVVIGAGAAGLSAVREALNAGLSAAWLEAQMFGGLVLNVNELDGAIAGSGAELSSTWMTDAMEAGGENLEAVASAIERDGDALVVVSDAGRHRARAVIVASGAALKKLGVPGEAELEYKGVSHCADCDGPMFEGQDVVVVGGGDSALQSAMVLSKFCGNVHLVHRGDTFRAQPHWVEAVKGAGNVKVHWHSEVSEVVGTDGVEGARVNGEVIPCSGFFAFVGLKPSSEFLPAEIERDAFGAVKASDAMETSMPGVFAAGIVRSGCGGTLEDAVADGQAAARAVAAKLGALQGA</sequence>
<dbReference type="AlphaFoldDB" id="A0A931H0W1"/>